<organism evidence="2 3">
    <name type="scientific">Streptococcus parauberis</name>
    <dbReference type="NCBI Taxonomy" id="1348"/>
    <lineage>
        <taxon>Bacteria</taxon>
        <taxon>Bacillati</taxon>
        <taxon>Bacillota</taxon>
        <taxon>Bacilli</taxon>
        <taxon>Lactobacillales</taxon>
        <taxon>Streptococcaceae</taxon>
        <taxon>Streptococcus</taxon>
    </lineage>
</organism>
<dbReference type="Gene3D" id="3.30.420.40">
    <property type="match status" value="2"/>
</dbReference>
<dbReference type="AlphaFoldDB" id="A0A854WMY7"/>
<dbReference type="GO" id="GO:0016301">
    <property type="term" value="F:kinase activity"/>
    <property type="evidence" value="ECO:0007669"/>
    <property type="project" value="UniProtKB-KW"/>
</dbReference>
<dbReference type="SUPFAM" id="SSF53067">
    <property type="entry name" value="Actin-like ATPase domain"/>
    <property type="match status" value="1"/>
</dbReference>
<gene>
    <name evidence="2" type="primary">bglK</name>
    <name evidence="2" type="ORF">A9Y57_01541</name>
</gene>
<reference evidence="2 3" key="1">
    <citation type="submission" date="2016-06" db="EMBL/GenBank/DDBJ databases">
        <authorList>
            <person name="Haines A.N."/>
            <person name="Council K.R."/>
        </authorList>
    </citation>
    <scope>NUCLEOTIDE SEQUENCE [LARGE SCALE GENOMIC DNA]</scope>
    <source>
        <strain evidence="2 3">SP158-29</strain>
    </source>
</reference>
<comment type="similarity">
    <text evidence="1">Belongs to the ROK (NagC/XylR) family.</text>
</comment>
<comment type="caution">
    <text evidence="2">The sequence shown here is derived from an EMBL/GenBank/DDBJ whole genome shotgun (WGS) entry which is preliminary data.</text>
</comment>
<evidence type="ECO:0000313" key="2">
    <source>
        <dbReference type="EMBL" id="PCH12821.1"/>
    </source>
</evidence>
<keyword evidence="2" id="KW-0418">Kinase</keyword>
<dbReference type="PANTHER" id="PTHR18964:SF170">
    <property type="entry name" value="SUGAR KINASE"/>
    <property type="match status" value="1"/>
</dbReference>
<sequence length="292" mass="31469">MQLLTVDIGGTSIKFALCQNGQLSQQVQFPTPKDLESFYDLLNQQVKVFKEKFPIGGVGISSPGAVNKETGVIEGASALPYIHNFPIQKELEELFQVAISIENDANCAALAEYSLGAGKGASSMATIVMGTGVGGSLVFDGKIHHGAHLFGGEFGFMVMTNDYQILSSLGTVVSMAKRYSTTKNDGTDYTGIEVLEFAQAGDELAIAERQIFIQAIAMAIYNIQHAFDPEIILLGGGVSQADFLIPALEAELDKIYQAVKISNLRPKLGICHFKHEANLLGAYTDFISTYKD</sequence>
<dbReference type="Proteomes" id="UP000217465">
    <property type="component" value="Unassembled WGS sequence"/>
</dbReference>
<proteinExistence type="inferred from homology"/>
<accession>A0A854WMY7</accession>
<dbReference type="InterPro" id="IPR043129">
    <property type="entry name" value="ATPase_NBD"/>
</dbReference>
<dbReference type="EMBL" id="NSGR01000008">
    <property type="protein sequence ID" value="PCH12821.1"/>
    <property type="molecule type" value="Genomic_DNA"/>
</dbReference>
<name>A0A854WMY7_9STRE</name>
<protein>
    <submittedName>
        <fullName evidence="2">Beta-glucoside kinase</fullName>
    </submittedName>
</protein>
<dbReference type="PANTHER" id="PTHR18964">
    <property type="entry name" value="ROK (REPRESSOR, ORF, KINASE) FAMILY"/>
    <property type="match status" value="1"/>
</dbReference>
<dbReference type="CDD" id="cd24152">
    <property type="entry name" value="ASKHA_NBD_ROK-like"/>
    <property type="match status" value="1"/>
</dbReference>
<dbReference type="InterPro" id="IPR000600">
    <property type="entry name" value="ROK"/>
</dbReference>
<evidence type="ECO:0000256" key="1">
    <source>
        <dbReference type="ARBA" id="ARBA00006479"/>
    </source>
</evidence>
<keyword evidence="2" id="KW-0808">Transferase</keyword>
<dbReference type="Pfam" id="PF00480">
    <property type="entry name" value="ROK"/>
    <property type="match status" value="1"/>
</dbReference>
<dbReference type="RefSeq" id="WP_096633721.1">
    <property type="nucleotide sequence ID" value="NZ_NSGR01000008.1"/>
</dbReference>
<evidence type="ECO:0000313" key="3">
    <source>
        <dbReference type="Proteomes" id="UP000217465"/>
    </source>
</evidence>